<dbReference type="AlphaFoldDB" id="A0A5B7HLB6"/>
<proteinExistence type="predicted"/>
<evidence type="ECO:0000313" key="3">
    <source>
        <dbReference type="Proteomes" id="UP000324222"/>
    </source>
</evidence>
<accession>A0A5B7HLB6</accession>
<sequence>MPYKSLVTQFLPVRGVHGTHGAQFPRAAPYRSAVPAAGATACPRPPHSRRLPPADCEAAAAHPPHVAATPPVVGFSAGAPEICPALSGCPSSPPASLPPSSLKKPSLPCHNPRTPSPRLPPHTPSRRPCVVAAGDKLRGQHDPFLGVFGGPGRVLKRCVS</sequence>
<organism evidence="2 3">
    <name type="scientific">Portunus trituberculatus</name>
    <name type="common">Swimming crab</name>
    <name type="synonym">Neptunus trituberculatus</name>
    <dbReference type="NCBI Taxonomy" id="210409"/>
    <lineage>
        <taxon>Eukaryota</taxon>
        <taxon>Metazoa</taxon>
        <taxon>Ecdysozoa</taxon>
        <taxon>Arthropoda</taxon>
        <taxon>Crustacea</taxon>
        <taxon>Multicrustacea</taxon>
        <taxon>Malacostraca</taxon>
        <taxon>Eumalacostraca</taxon>
        <taxon>Eucarida</taxon>
        <taxon>Decapoda</taxon>
        <taxon>Pleocyemata</taxon>
        <taxon>Brachyura</taxon>
        <taxon>Eubrachyura</taxon>
        <taxon>Portunoidea</taxon>
        <taxon>Portunidae</taxon>
        <taxon>Portuninae</taxon>
        <taxon>Portunus</taxon>
    </lineage>
</organism>
<dbReference type="EMBL" id="VSRR010029310">
    <property type="protein sequence ID" value="MPC69374.1"/>
    <property type="molecule type" value="Genomic_DNA"/>
</dbReference>
<gene>
    <name evidence="2" type="ORF">E2C01_063597</name>
</gene>
<keyword evidence="3" id="KW-1185">Reference proteome</keyword>
<name>A0A5B7HLB6_PORTR</name>
<protein>
    <submittedName>
        <fullName evidence="2">Uncharacterized protein</fullName>
    </submittedName>
</protein>
<feature type="region of interest" description="Disordered" evidence="1">
    <location>
        <begin position="89"/>
        <end position="127"/>
    </location>
</feature>
<evidence type="ECO:0000256" key="1">
    <source>
        <dbReference type="SAM" id="MobiDB-lite"/>
    </source>
</evidence>
<evidence type="ECO:0000313" key="2">
    <source>
        <dbReference type="EMBL" id="MPC69374.1"/>
    </source>
</evidence>
<feature type="compositionally biased region" description="Low complexity" evidence="1">
    <location>
        <begin position="98"/>
        <end position="108"/>
    </location>
</feature>
<comment type="caution">
    <text evidence="2">The sequence shown here is derived from an EMBL/GenBank/DDBJ whole genome shotgun (WGS) entry which is preliminary data.</text>
</comment>
<dbReference type="Proteomes" id="UP000324222">
    <property type="component" value="Unassembled WGS sequence"/>
</dbReference>
<reference evidence="2 3" key="1">
    <citation type="submission" date="2019-05" db="EMBL/GenBank/DDBJ databases">
        <title>Another draft genome of Portunus trituberculatus and its Hox gene families provides insights of decapod evolution.</title>
        <authorList>
            <person name="Jeong J.-H."/>
            <person name="Song I."/>
            <person name="Kim S."/>
            <person name="Choi T."/>
            <person name="Kim D."/>
            <person name="Ryu S."/>
            <person name="Kim W."/>
        </authorList>
    </citation>
    <scope>NUCLEOTIDE SEQUENCE [LARGE SCALE GENOMIC DNA]</scope>
    <source>
        <tissue evidence="2">Muscle</tissue>
    </source>
</reference>
<feature type="compositionally biased region" description="Pro residues" evidence="1">
    <location>
        <begin position="114"/>
        <end position="123"/>
    </location>
</feature>